<dbReference type="AlphaFoldDB" id="A0A378W3I0"/>
<sequence length="67" mass="7099">MFCGFSAAAVSITRSTMGLPPMQCSTLGIWEYMRVPLPAARMTVFKVFCGIAFSCAMPSEAVSDGIG</sequence>
<gene>
    <name evidence="1" type="ORF">NCTC11421_03143</name>
</gene>
<proteinExistence type="predicted"/>
<evidence type="ECO:0000313" key="1">
    <source>
        <dbReference type="EMBL" id="SUA25135.1"/>
    </source>
</evidence>
<dbReference type="EMBL" id="UGRI01000001">
    <property type="protein sequence ID" value="SUA25135.1"/>
    <property type="molecule type" value="Genomic_DNA"/>
</dbReference>
<name>A0A378W3I0_NEIGO</name>
<accession>A0A378W3I0</accession>
<organism evidence="1">
    <name type="scientific">Neisseria gonorrhoeae</name>
    <dbReference type="NCBI Taxonomy" id="485"/>
    <lineage>
        <taxon>Bacteria</taxon>
        <taxon>Pseudomonadati</taxon>
        <taxon>Pseudomonadota</taxon>
        <taxon>Betaproteobacteria</taxon>
        <taxon>Neisseriales</taxon>
        <taxon>Neisseriaceae</taxon>
        <taxon>Neisseria</taxon>
    </lineage>
</organism>
<reference evidence="1" key="1">
    <citation type="submission" date="2018-06" db="EMBL/GenBank/DDBJ databases">
        <authorList>
            <consortium name="Pathogen Informatics"/>
            <person name="Doyle S."/>
        </authorList>
    </citation>
    <scope>NUCLEOTIDE SEQUENCE [LARGE SCALE GENOMIC DNA]</scope>
    <source>
        <strain evidence="1">NCTC11421</strain>
    </source>
</reference>
<protein>
    <submittedName>
        <fullName evidence="1">Uncharacterized protein</fullName>
    </submittedName>
</protein>